<reference evidence="2" key="1">
    <citation type="submission" date="2023-07" db="EMBL/GenBank/DDBJ databases">
        <authorList>
            <person name="Kim M.K."/>
        </authorList>
    </citation>
    <scope>NUCLEOTIDE SEQUENCE</scope>
    <source>
        <strain evidence="2">ASUV-10-1</strain>
    </source>
</reference>
<accession>A0ABT9BC18</accession>
<organism evidence="2 3">
    <name type="scientific">Hymenobacter aranciens</name>
    <dbReference type="NCBI Taxonomy" id="3063996"/>
    <lineage>
        <taxon>Bacteria</taxon>
        <taxon>Pseudomonadati</taxon>
        <taxon>Bacteroidota</taxon>
        <taxon>Cytophagia</taxon>
        <taxon>Cytophagales</taxon>
        <taxon>Hymenobacteraceae</taxon>
        <taxon>Hymenobacter</taxon>
    </lineage>
</organism>
<proteinExistence type="predicted"/>
<dbReference type="CDD" id="cd12105">
    <property type="entry name" value="HmuY"/>
    <property type="match status" value="2"/>
</dbReference>
<dbReference type="Proteomes" id="UP001176429">
    <property type="component" value="Unassembled WGS sequence"/>
</dbReference>
<evidence type="ECO:0000313" key="2">
    <source>
        <dbReference type="EMBL" id="MDO7874572.1"/>
    </source>
</evidence>
<gene>
    <name evidence="2" type="ORF">Q5H93_07500</name>
</gene>
<dbReference type="InterPro" id="IPR025921">
    <property type="entry name" value="HmuY"/>
</dbReference>
<sequence>MNLLNPRVALAALTLTTLSLASCDDDDDTVVAPTAPTQAETVTSLAPGAANPIVLTPAAVTSLVPQPSAGNGPQGPLPARHYTFYSLETKAEVPYTDSASTKWDVAFRGTTILVNGGTSGPGQGQAQVVSGTTYEAQNTAPTTGYASDGAAAKAIPAGPGNGWYNYNSTTHIISPIAGRVILLKTATGKYAKLEITNYYKDAVANPTVATPGGYYSFRHSVQLDGSTRLNTTLISTTGQPLAPAHYTFYSFVSKGTVPYTDSASTKWDVAFRGTTILVNGGTSGPGQGQAQVLPGLFGELTTAPTTGYKADAATGKAIPTGSGNGWYSYDQTTHLISPIAGRVIALKTALGRYAKLEIQNYYKDAPAAPTATSPSGYYSFRYVYQADGTTNLK</sequence>
<feature type="chain" id="PRO_5045959685" evidence="1">
    <location>
        <begin position="22"/>
        <end position="393"/>
    </location>
</feature>
<dbReference type="RefSeq" id="WP_305005886.1">
    <property type="nucleotide sequence ID" value="NZ_JAUQSY010000004.1"/>
</dbReference>
<evidence type="ECO:0000256" key="1">
    <source>
        <dbReference type="SAM" id="SignalP"/>
    </source>
</evidence>
<dbReference type="PROSITE" id="PS51257">
    <property type="entry name" value="PROKAR_LIPOPROTEIN"/>
    <property type="match status" value="1"/>
</dbReference>
<name>A0ABT9BC18_9BACT</name>
<evidence type="ECO:0000313" key="3">
    <source>
        <dbReference type="Proteomes" id="UP001176429"/>
    </source>
</evidence>
<feature type="signal peptide" evidence="1">
    <location>
        <begin position="1"/>
        <end position="21"/>
    </location>
</feature>
<comment type="caution">
    <text evidence="2">The sequence shown here is derived from an EMBL/GenBank/DDBJ whole genome shotgun (WGS) entry which is preliminary data.</text>
</comment>
<dbReference type="EMBL" id="JAUQSY010000004">
    <property type="protein sequence ID" value="MDO7874572.1"/>
    <property type="molecule type" value="Genomic_DNA"/>
</dbReference>
<protein>
    <submittedName>
        <fullName evidence="2">HmuY family protein</fullName>
    </submittedName>
</protein>
<dbReference type="Pfam" id="PF14064">
    <property type="entry name" value="HmuY"/>
    <property type="match status" value="1"/>
</dbReference>
<keyword evidence="1" id="KW-0732">Signal</keyword>
<keyword evidence="3" id="KW-1185">Reference proteome</keyword>